<organism evidence="1 2">
    <name type="scientific">Paenibacillus prosopidis</name>
    <dbReference type="NCBI Taxonomy" id="630520"/>
    <lineage>
        <taxon>Bacteria</taxon>
        <taxon>Bacillati</taxon>
        <taxon>Bacillota</taxon>
        <taxon>Bacilli</taxon>
        <taxon>Bacillales</taxon>
        <taxon>Paenibacillaceae</taxon>
        <taxon>Paenibacillus</taxon>
    </lineage>
</organism>
<evidence type="ECO:0000313" key="2">
    <source>
        <dbReference type="Proteomes" id="UP000252415"/>
    </source>
</evidence>
<evidence type="ECO:0000313" key="1">
    <source>
        <dbReference type="EMBL" id="RCW46587.1"/>
    </source>
</evidence>
<sequence>MKKAVAFIIIAVAFLVGTTFATINAEHIYAITSCH</sequence>
<dbReference type="AlphaFoldDB" id="A0A368VZ23"/>
<name>A0A368VZ23_9BACL</name>
<comment type="caution">
    <text evidence="1">The sequence shown here is derived from an EMBL/GenBank/DDBJ whole genome shotgun (WGS) entry which is preliminary data.</text>
</comment>
<keyword evidence="2" id="KW-1185">Reference proteome</keyword>
<accession>A0A368VZ23</accession>
<dbReference type="EMBL" id="QPJD01000009">
    <property type="protein sequence ID" value="RCW46587.1"/>
    <property type="molecule type" value="Genomic_DNA"/>
</dbReference>
<proteinExistence type="predicted"/>
<dbReference type="Proteomes" id="UP000252415">
    <property type="component" value="Unassembled WGS sequence"/>
</dbReference>
<protein>
    <submittedName>
        <fullName evidence="1">Uncharacterized protein</fullName>
    </submittedName>
</protein>
<gene>
    <name evidence="1" type="ORF">DFP97_109238</name>
</gene>
<reference evidence="1 2" key="1">
    <citation type="submission" date="2018-07" db="EMBL/GenBank/DDBJ databases">
        <title>Genomic Encyclopedia of Type Strains, Phase III (KMG-III): the genomes of soil and plant-associated and newly described type strains.</title>
        <authorList>
            <person name="Whitman W."/>
        </authorList>
    </citation>
    <scope>NUCLEOTIDE SEQUENCE [LARGE SCALE GENOMIC DNA]</scope>
    <source>
        <strain evidence="1 2">CECT 7506</strain>
    </source>
</reference>